<dbReference type="EMBL" id="JASCZI010274406">
    <property type="protein sequence ID" value="MED6225960.1"/>
    <property type="molecule type" value="Genomic_DNA"/>
</dbReference>
<dbReference type="Proteomes" id="UP001341840">
    <property type="component" value="Unassembled WGS sequence"/>
</dbReference>
<comment type="caution">
    <text evidence="1">The sequence shown here is derived from an EMBL/GenBank/DDBJ whole genome shotgun (WGS) entry which is preliminary data.</text>
</comment>
<proteinExistence type="predicted"/>
<keyword evidence="2" id="KW-1185">Reference proteome</keyword>
<accession>A0ABU6ZVK3</accession>
<dbReference type="Pfam" id="PF03004">
    <property type="entry name" value="Transposase_24"/>
    <property type="match status" value="1"/>
</dbReference>
<feature type="non-terminal residue" evidence="1">
    <location>
        <position position="162"/>
    </location>
</feature>
<organism evidence="1 2">
    <name type="scientific">Stylosanthes scabra</name>
    <dbReference type="NCBI Taxonomy" id="79078"/>
    <lineage>
        <taxon>Eukaryota</taxon>
        <taxon>Viridiplantae</taxon>
        <taxon>Streptophyta</taxon>
        <taxon>Embryophyta</taxon>
        <taxon>Tracheophyta</taxon>
        <taxon>Spermatophyta</taxon>
        <taxon>Magnoliopsida</taxon>
        <taxon>eudicotyledons</taxon>
        <taxon>Gunneridae</taxon>
        <taxon>Pentapetalae</taxon>
        <taxon>rosids</taxon>
        <taxon>fabids</taxon>
        <taxon>Fabales</taxon>
        <taxon>Fabaceae</taxon>
        <taxon>Papilionoideae</taxon>
        <taxon>50 kb inversion clade</taxon>
        <taxon>dalbergioids sensu lato</taxon>
        <taxon>Dalbergieae</taxon>
        <taxon>Pterocarpus clade</taxon>
        <taxon>Stylosanthes</taxon>
    </lineage>
</organism>
<dbReference type="InterPro" id="IPR004252">
    <property type="entry name" value="Probable_transposase_24"/>
</dbReference>
<gene>
    <name evidence="1" type="ORF">PIB30_098634</name>
</gene>
<evidence type="ECO:0000313" key="1">
    <source>
        <dbReference type="EMBL" id="MED6225960.1"/>
    </source>
</evidence>
<name>A0ABU6ZVK3_9FABA</name>
<sequence length="162" mass="18981">MTLLSLQKRFRFARGDEANIRQAWEIMAAKRHWGMMHNIREKGAPHHWIPDDIFRRYVDYWASADYQAMWRANKSNRASSTGGSLYTGGSITYPATAKKMAAELGRVPSESEVFMWTHTRKKDRGQFVDERSEQQIEQHKAEIKRIDDECTFRSRRSLISGR</sequence>
<evidence type="ECO:0000313" key="2">
    <source>
        <dbReference type="Proteomes" id="UP001341840"/>
    </source>
</evidence>
<reference evidence="1 2" key="1">
    <citation type="journal article" date="2023" name="Plants (Basel)">
        <title>Bridging the Gap: Combining Genomics and Transcriptomics Approaches to Understand Stylosanthes scabra, an Orphan Legume from the Brazilian Caatinga.</title>
        <authorList>
            <person name="Ferreira-Neto J.R.C."/>
            <person name="da Silva M.D."/>
            <person name="Binneck E."/>
            <person name="de Melo N.F."/>
            <person name="da Silva R.H."/>
            <person name="de Melo A.L.T.M."/>
            <person name="Pandolfi V."/>
            <person name="Bustamante F.O."/>
            <person name="Brasileiro-Vidal A.C."/>
            <person name="Benko-Iseppon A.M."/>
        </authorList>
    </citation>
    <scope>NUCLEOTIDE SEQUENCE [LARGE SCALE GENOMIC DNA]</scope>
    <source>
        <tissue evidence="1">Leaves</tissue>
    </source>
</reference>
<protein>
    <submittedName>
        <fullName evidence="1">Uncharacterized protein</fullName>
    </submittedName>
</protein>